<dbReference type="GO" id="GO:0016757">
    <property type="term" value="F:glycosyltransferase activity"/>
    <property type="evidence" value="ECO:0007669"/>
    <property type="project" value="UniProtKB-KW"/>
</dbReference>
<accession>A0A7W3QIU2</accession>
<evidence type="ECO:0000313" key="4">
    <source>
        <dbReference type="EMBL" id="MBA8948612.1"/>
    </source>
</evidence>
<dbReference type="RefSeq" id="WP_182841225.1">
    <property type="nucleotide sequence ID" value="NZ_BAAALP010000030.1"/>
</dbReference>
<dbReference type="AlphaFoldDB" id="A0A7W3QIU2"/>
<evidence type="ECO:0000256" key="2">
    <source>
        <dbReference type="ARBA" id="ARBA00022679"/>
    </source>
</evidence>
<gene>
    <name evidence="4" type="ORF">HNR61_000210</name>
</gene>
<organism evidence="4 5">
    <name type="scientific">Actinomadura namibiensis</name>
    <dbReference type="NCBI Taxonomy" id="182080"/>
    <lineage>
        <taxon>Bacteria</taxon>
        <taxon>Bacillati</taxon>
        <taxon>Actinomycetota</taxon>
        <taxon>Actinomycetes</taxon>
        <taxon>Streptosporangiales</taxon>
        <taxon>Thermomonosporaceae</taxon>
        <taxon>Actinomadura</taxon>
    </lineage>
</organism>
<proteinExistence type="predicted"/>
<keyword evidence="5" id="KW-1185">Reference proteome</keyword>
<dbReference type="SUPFAM" id="SSF53756">
    <property type="entry name" value="UDP-Glycosyltransferase/glycogen phosphorylase"/>
    <property type="match status" value="1"/>
</dbReference>
<keyword evidence="1" id="KW-0328">Glycosyltransferase</keyword>
<dbReference type="PANTHER" id="PTHR46401:SF2">
    <property type="entry name" value="GLYCOSYLTRANSFERASE WBBK-RELATED"/>
    <property type="match status" value="1"/>
</dbReference>
<dbReference type="CDD" id="cd03809">
    <property type="entry name" value="GT4_MtfB-like"/>
    <property type="match status" value="1"/>
</dbReference>
<name>A0A7W3QIU2_ACTNM</name>
<evidence type="ECO:0000313" key="5">
    <source>
        <dbReference type="Proteomes" id="UP000572680"/>
    </source>
</evidence>
<dbReference type="Pfam" id="PF13439">
    <property type="entry name" value="Glyco_transf_4"/>
    <property type="match status" value="1"/>
</dbReference>
<dbReference type="Gene3D" id="3.40.50.2000">
    <property type="entry name" value="Glycogen Phosphorylase B"/>
    <property type="match status" value="2"/>
</dbReference>
<reference evidence="4 5" key="1">
    <citation type="submission" date="2020-08" db="EMBL/GenBank/DDBJ databases">
        <title>Genomic Encyclopedia of Type Strains, Phase IV (KMG-IV): sequencing the most valuable type-strain genomes for metagenomic binning, comparative biology and taxonomic classification.</title>
        <authorList>
            <person name="Goeker M."/>
        </authorList>
    </citation>
    <scope>NUCLEOTIDE SEQUENCE [LARGE SCALE GENOMIC DNA]</scope>
    <source>
        <strain evidence="4 5">DSM 44197</strain>
    </source>
</reference>
<dbReference type="Proteomes" id="UP000572680">
    <property type="component" value="Unassembled WGS sequence"/>
</dbReference>
<comment type="caution">
    <text evidence="4">The sequence shown here is derived from an EMBL/GenBank/DDBJ whole genome shotgun (WGS) entry which is preliminary data.</text>
</comment>
<dbReference type="GO" id="GO:0009103">
    <property type="term" value="P:lipopolysaccharide biosynthetic process"/>
    <property type="evidence" value="ECO:0007669"/>
    <property type="project" value="TreeGrafter"/>
</dbReference>
<dbReference type="Pfam" id="PF13692">
    <property type="entry name" value="Glyco_trans_1_4"/>
    <property type="match status" value="1"/>
</dbReference>
<evidence type="ECO:0000259" key="3">
    <source>
        <dbReference type="Pfam" id="PF13439"/>
    </source>
</evidence>
<dbReference type="PANTHER" id="PTHR46401">
    <property type="entry name" value="GLYCOSYLTRANSFERASE WBBK-RELATED"/>
    <property type="match status" value="1"/>
</dbReference>
<protein>
    <submittedName>
        <fullName evidence="4">Glycosyltransferase involved in cell wall biosynthesis</fullName>
    </submittedName>
</protein>
<feature type="domain" description="Glycosyltransferase subfamily 4-like N-terminal" evidence="3">
    <location>
        <begin position="49"/>
        <end position="144"/>
    </location>
</feature>
<keyword evidence="2 4" id="KW-0808">Transferase</keyword>
<dbReference type="InterPro" id="IPR028098">
    <property type="entry name" value="Glyco_trans_4-like_N"/>
</dbReference>
<evidence type="ECO:0000256" key="1">
    <source>
        <dbReference type="ARBA" id="ARBA00022676"/>
    </source>
</evidence>
<sequence length="332" mass="34166">MRVGVPGKVWERRVGGDTAHARALYERLRPLGVNVGPLAEGLLWPRGTGVDLLHYPAGTGAPVLAPVPGRVPVCATLHGLPPHRPAGTRRTLAERIRYRRVGGMARAADAVVTASEFSAGRIRRAFGVPARRLHVIPPGVDTGRFHPGADGDAALLGPVRLPERFVLSLGPPSPRANVPLLVEATARLGVPLVVAGGPGGGDARTVRVLDAAPHARRLGAVPGPMVAPLLRAAAVLAVPSPHGGCGLPVLEAMACGTPVVISDRGALPETAGGAARIARGLTVAGLAAALAEVLDDESAAVGLRELGLGRARAFTWDATARRHLEVFQTLVG</sequence>
<dbReference type="EMBL" id="JACJIA010000001">
    <property type="protein sequence ID" value="MBA8948612.1"/>
    <property type="molecule type" value="Genomic_DNA"/>
</dbReference>